<feature type="region of interest" description="Disordered" evidence="1">
    <location>
        <begin position="60"/>
        <end position="91"/>
    </location>
</feature>
<evidence type="ECO:0000256" key="1">
    <source>
        <dbReference type="SAM" id="MobiDB-lite"/>
    </source>
</evidence>
<protein>
    <submittedName>
        <fullName evidence="3">Uncharacterized protein</fullName>
    </submittedName>
</protein>
<reference evidence="3 4" key="1">
    <citation type="submission" date="2020-09" db="EMBL/GenBank/DDBJ databases">
        <title>novel species in genus Nocardioides.</title>
        <authorList>
            <person name="Zhang G."/>
        </authorList>
    </citation>
    <scope>NUCLEOTIDE SEQUENCE [LARGE SCALE GENOMIC DNA]</scope>
    <source>
        <strain evidence="3 4">KCTC 39551</strain>
    </source>
</reference>
<keyword evidence="2" id="KW-1133">Transmembrane helix</keyword>
<gene>
    <name evidence="3" type="ORF">IEZ26_11745</name>
</gene>
<feature type="transmembrane region" description="Helical" evidence="2">
    <location>
        <begin position="35"/>
        <end position="53"/>
    </location>
</feature>
<dbReference type="Proteomes" id="UP000618818">
    <property type="component" value="Unassembled WGS sequence"/>
</dbReference>
<evidence type="ECO:0000313" key="4">
    <source>
        <dbReference type="Proteomes" id="UP000618818"/>
    </source>
</evidence>
<comment type="caution">
    <text evidence="3">The sequence shown here is derived from an EMBL/GenBank/DDBJ whole genome shotgun (WGS) entry which is preliminary data.</text>
</comment>
<sequence>MIRVPDRWRGRAGGGVVLAGAGFAVATWLDMEPQPLPYVVWSVVVLTTAYLLIDIADAPPAEWRQGPPPTDRVDEASSDLRVLSSHVQSDQPSDAVAHRLVALARARDPDLGETIRRELADTRRLAPADIDRILTRIEDVP</sequence>
<proteinExistence type="predicted"/>
<keyword evidence="4" id="KW-1185">Reference proteome</keyword>
<organism evidence="3 4">
    <name type="scientific">Nocardioides cavernae</name>
    <dbReference type="NCBI Taxonomy" id="1921566"/>
    <lineage>
        <taxon>Bacteria</taxon>
        <taxon>Bacillati</taxon>
        <taxon>Actinomycetota</taxon>
        <taxon>Actinomycetes</taxon>
        <taxon>Propionibacteriales</taxon>
        <taxon>Nocardioidaceae</taxon>
        <taxon>Nocardioides</taxon>
    </lineage>
</organism>
<evidence type="ECO:0000313" key="3">
    <source>
        <dbReference type="EMBL" id="MBD3925300.1"/>
    </source>
</evidence>
<evidence type="ECO:0000256" key="2">
    <source>
        <dbReference type="SAM" id="Phobius"/>
    </source>
</evidence>
<name>A0ABR8NBR6_9ACTN</name>
<dbReference type="RefSeq" id="WP_191194971.1">
    <property type="nucleotide sequence ID" value="NZ_JACXYZ010000001.1"/>
</dbReference>
<dbReference type="EMBL" id="JACXYZ010000001">
    <property type="protein sequence ID" value="MBD3925300.1"/>
    <property type="molecule type" value="Genomic_DNA"/>
</dbReference>
<keyword evidence="2" id="KW-0472">Membrane</keyword>
<accession>A0ABR8NBR6</accession>
<keyword evidence="2" id="KW-0812">Transmembrane</keyword>
<feature type="transmembrane region" description="Helical" evidence="2">
    <location>
        <begin position="12"/>
        <end position="29"/>
    </location>
</feature>